<sequence>MPESDDYRYSVRHDSTEGACSQTQAGAAEASAGGTGERRDNVPEIGGILRVGLPGDYRPFAFKDPESPSGYTGHDVELLEALGRTAGLIVVFLPTSWPSLEKDLLAGRLDAAAGGLTPTAARAECGRFLPPYAPFRKVALVRRNDAERFETPAALDMPDVRVVKNPGGTNEIWVDEHFRRAYVATCPVNEAIPGLIADGVGDVMITDAFEADWYVAHDRRLKAIFRGIEGEAALSPVQWKAVLVHETLKRTKHSTRPPLYERLLSAWERLEESGEIARLAKRWFRAGAVQNESESAENA</sequence>
<accession>A0ABS2DR48</accession>
<keyword evidence="1" id="KW-0732">Signal</keyword>
<evidence type="ECO:0000259" key="3">
    <source>
        <dbReference type="SMART" id="SM00062"/>
    </source>
</evidence>
<dbReference type="PANTHER" id="PTHR35936">
    <property type="entry name" value="MEMBRANE-BOUND LYTIC MUREIN TRANSGLYCOSYLASE F"/>
    <property type="match status" value="1"/>
</dbReference>
<gene>
    <name evidence="4" type="ORF">H6A60_01535</name>
</gene>
<proteinExistence type="predicted"/>
<feature type="region of interest" description="Disordered" evidence="2">
    <location>
        <begin position="1"/>
        <end position="43"/>
    </location>
</feature>
<dbReference type="PANTHER" id="PTHR35936:SF19">
    <property type="entry name" value="AMINO-ACID-BINDING PROTEIN YXEM-RELATED"/>
    <property type="match status" value="1"/>
</dbReference>
<evidence type="ECO:0000313" key="4">
    <source>
        <dbReference type="EMBL" id="MBM6703193.1"/>
    </source>
</evidence>
<dbReference type="Pfam" id="PF00497">
    <property type="entry name" value="SBP_bac_3"/>
    <property type="match status" value="1"/>
</dbReference>
<evidence type="ECO:0000256" key="1">
    <source>
        <dbReference type="ARBA" id="ARBA00022729"/>
    </source>
</evidence>
<keyword evidence="5" id="KW-1185">Reference proteome</keyword>
<dbReference type="SUPFAM" id="SSF53850">
    <property type="entry name" value="Periplasmic binding protein-like II"/>
    <property type="match status" value="1"/>
</dbReference>
<comment type="caution">
    <text evidence="4">The sequence shown here is derived from an EMBL/GenBank/DDBJ whole genome shotgun (WGS) entry which is preliminary data.</text>
</comment>
<name>A0ABS2DR48_9BURK</name>
<organism evidence="4 5">
    <name type="scientific">Sutterella massiliensis</name>
    <dbReference type="NCBI Taxonomy" id="1816689"/>
    <lineage>
        <taxon>Bacteria</taxon>
        <taxon>Pseudomonadati</taxon>
        <taxon>Pseudomonadota</taxon>
        <taxon>Betaproteobacteria</taxon>
        <taxon>Burkholderiales</taxon>
        <taxon>Sutterellaceae</taxon>
        <taxon>Sutterella</taxon>
    </lineage>
</organism>
<feature type="domain" description="Solute-binding protein family 3/N-terminal" evidence="3">
    <location>
        <begin position="48"/>
        <end position="287"/>
    </location>
</feature>
<protein>
    <submittedName>
        <fullName evidence="4">Transporter substrate-binding domain-containing protein</fullName>
    </submittedName>
</protein>
<evidence type="ECO:0000313" key="5">
    <source>
        <dbReference type="Proteomes" id="UP000715095"/>
    </source>
</evidence>
<evidence type="ECO:0000256" key="2">
    <source>
        <dbReference type="SAM" id="MobiDB-lite"/>
    </source>
</evidence>
<feature type="compositionally biased region" description="Low complexity" evidence="2">
    <location>
        <begin position="21"/>
        <end position="32"/>
    </location>
</feature>
<feature type="compositionally biased region" description="Basic and acidic residues" evidence="2">
    <location>
        <begin position="1"/>
        <end position="16"/>
    </location>
</feature>
<dbReference type="Proteomes" id="UP000715095">
    <property type="component" value="Unassembled WGS sequence"/>
</dbReference>
<dbReference type="EMBL" id="JACJJC010000002">
    <property type="protein sequence ID" value="MBM6703193.1"/>
    <property type="molecule type" value="Genomic_DNA"/>
</dbReference>
<dbReference type="SMART" id="SM00062">
    <property type="entry name" value="PBPb"/>
    <property type="match status" value="1"/>
</dbReference>
<dbReference type="Gene3D" id="3.40.190.10">
    <property type="entry name" value="Periplasmic binding protein-like II"/>
    <property type="match status" value="2"/>
</dbReference>
<dbReference type="InterPro" id="IPR001638">
    <property type="entry name" value="Solute-binding_3/MltF_N"/>
</dbReference>
<dbReference type="RefSeq" id="WP_205101589.1">
    <property type="nucleotide sequence ID" value="NZ_JACJJC010000002.1"/>
</dbReference>
<reference evidence="4 5" key="1">
    <citation type="journal article" date="2021" name="Sci. Rep.">
        <title>The distribution of antibiotic resistance genes in chicken gut microbiota commensals.</title>
        <authorList>
            <person name="Juricova H."/>
            <person name="Matiasovicova J."/>
            <person name="Kubasova T."/>
            <person name="Cejkova D."/>
            <person name="Rychlik I."/>
        </authorList>
    </citation>
    <scope>NUCLEOTIDE SEQUENCE [LARGE SCALE GENOMIC DNA]</scope>
    <source>
        <strain evidence="4 5">An829</strain>
    </source>
</reference>